<dbReference type="Proteomes" id="UP000620124">
    <property type="component" value="Unassembled WGS sequence"/>
</dbReference>
<protein>
    <recommendedName>
        <fullName evidence="1">DUF7918 domain-containing protein</fullName>
    </recommendedName>
</protein>
<name>A0A8H7CGP0_9AGAR</name>
<evidence type="ECO:0000313" key="3">
    <source>
        <dbReference type="Proteomes" id="UP000620124"/>
    </source>
</evidence>
<evidence type="ECO:0000313" key="2">
    <source>
        <dbReference type="EMBL" id="KAF7337014.1"/>
    </source>
</evidence>
<sequence length="236" mass="26127">MDSKADRARIIYGFVAVDGIDCGGRELNIVRTGDRWIGTGHRDSVATSPTMRRPLLFGKQQITDDDRYLNAPISPDLGSITMELNNVSVYRTPPRLRYFVSAPSQKLHERSKKAIGHSVQFGAEFRTDDPFGGLVIESHSLKVLNRLAKFTFRYRSLDLLKANGIAPADKPRPGQRSAAQAVEIPDDEEAIASQIKALQDKLAAVRKKSQPGSSKINKKVKVEKSIFLPGEIIDLT</sequence>
<evidence type="ECO:0000259" key="1">
    <source>
        <dbReference type="Pfam" id="PF25534"/>
    </source>
</evidence>
<feature type="domain" description="DUF7918" evidence="1">
    <location>
        <begin position="41"/>
        <end position="167"/>
    </location>
</feature>
<dbReference type="EMBL" id="JACAZI010000022">
    <property type="protein sequence ID" value="KAF7337014.1"/>
    <property type="molecule type" value="Genomic_DNA"/>
</dbReference>
<keyword evidence="3" id="KW-1185">Reference proteome</keyword>
<dbReference type="AlphaFoldDB" id="A0A8H7CGP0"/>
<accession>A0A8H7CGP0</accession>
<dbReference type="OrthoDB" id="3364132at2759"/>
<comment type="caution">
    <text evidence="2">The sequence shown here is derived from an EMBL/GenBank/DDBJ whole genome shotgun (WGS) entry which is preliminary data.</text>
</comment>
<organism evidence="2 3">
    <name type="scientific">Mycena venus</name>
    <dbReference type="NCBI Taxonomy" id="2733690"/>
    <lineage>
        <taxon>Eukaryota</taxon>
        <taxon>Fungi</taxon>
        <taxon>Dikarya</taxon>
        <taxon>Basidiomycota</taxon>
        <taxon>Agaricomycotina</taxon>
        <taxon>Agaricomycetes</taxon>
        <taxon>Agaricomycetidae</taxon>
        <taxon>Agaricales</taxon>
        <taxon>Marasmiineae</taxon>
        <taxon>Mycenaceae</taxon>
        <taxon>Mycena</taxon>
    </lineage>
</organism>
<proteinExistence type="predicted"/>
<reference evidence="2" key="1">
    <citation type="submission" date="2020-05" db="EMBL/GenBank/DDBJ databases">
        <title>Mycena genomes resolve the evolution of fungal bioluminescence.</title>
        <authorList>
            <person name="Tsai I.J."/>
        </authorList>
    </citation>
    <scope>NUCLEOTIDE SEQUENCE</scope>
    <source>
        <strain evidence="2">CCC161011</strain>
    </source>
</reference>
<dbReference type="InterPro" id="IPR057678">
    <property type="entry name" value="DUF7918"/>
</dbReference>
<gene>
    <name evidence="2" type="ORF">MVEN_02138000</name>
</gene>
<dbReference type="Pfam" id="PF25534">
    <property type="entry name" value="DUF7918"/>
    <property type="match status" value="1"/>
</dbReference>